<dbReference type="Proteomes" id="UP001162162">
    <property type="component" value="Unassembled WGS sequence"/>
</dbReference>
<protein>
    <recommendedName>
        <fullName evidence="5">Lipase domain-containing protein</fullName>
    </recommendedName>
</protein>
<name>A0AAV8XA81_9CUCU</name>
<feature type="domain" description="Lipase" evidence="5">
    <location>
        <begin position="31"/>
        <end position="246"/>
    </location>
</feature>
<keyword evidence="3" id="KW-0964">Secreted</keyword>
<sequence>MEKKKEYYRSLPPVDFTLADAVKEDVTYKYFKHPTEEHGKILTEESVAEEDLDKSIPTVLLIHGWTTDDTSPWFAPLKDEYFKLGPHSIIYVNWSKAGNKAYHVSSANILPVGRFIAQFLNASGIPPQNIHLVGHSLGSHLASYIGKMMLEIGGNKIGRITALDPAGPLFENVLMTPDKRLCHNDADFVDVIHTDIQLSGYTAPIGHVDFYPNGGLNQPGCPHRDEDDNCSHARSTLYFIESLSRKLKAKEAVFDQINFDVEIKIKDDAEEIIFGYHVDRSARGVYYFDTHFEIPFLQ</sequence>
<dbReference type="GO" id="GO:0016298">
    <property type="term" value="F:lipase activity"/>
    <property type="evidence" value="ECO:0007669"/>
    <property type="project" value="InterPro"/>
</dbReference>
<evidence type="ECO:0000256" key="2">
    <source>
        <dbReference type="ARBA" id="ARBA00010701"/>
    </source>
</evidence>
<evidence type="ECO:0000256" key="1">
    <source>
        <dbReference type="ARBA" id="ARBA00004613"/>
    </source>
</evidence>
<comment type="similarity">
    <text evidence="2 4">Belongs to the AB hydrolase superfamily. Lipase family.</text>
</comment>
<dbReference type="PRINTS" id="PR00821">
    <property type="entry name" value="TAGLIPASE"/>
</dbReference>
<proteinExistence type="inferred from homology"/>
<evidence type="ECO:0000259" key="5">
    <source>
        <dbReference type="Pfam" id="PF00151"/>
    </source>
</evidence>
<comment type="subcellular location">
    <subcellularLocation>
        <location evidence="1">Secreted</location>
    </subcellularLocation>
</comment>
<dbReference type="Pfam" id="PF00151">
    <property type="entry name" value="Lipase"/>
    <property type="match status" value="1"/>
</dbReference>
<dbReference type="Gene3D" id="3.40.50.1820">
    <property type="entry name" value="alpha/beta hydrolase"/>
    <property type="match status" value="1"/>
</dbReference>
<organism evidence="6 7">
    <name type="scientific">Aromia moschata</name>
    <dbReference type="NCBI Taxonomy" id="1265417"/>
    <lineage>
        <taxon>Eukaryota</taxon>
        <taxon>Metazoa</taxon>
        <taxon>Ecdysozoa</taxon>
        <taxon>Arthropoda</taxon>
        <taxon>Hexapoda</taxon>
        <taxon>Insecta</taxon>
        <taxon>Pterygota</taxon>
        <taxon>Neoptera</taxon>
        <taxon>Endopterygota</taxon>
        <taxon>Coleoptera</taxon>
        <taxon>Polyphaga</taxon>
        <taxon>Cucujiformia</taxon>
        <taxon>Chrysomeloidea</taxon>
        <taxon>Cerambycidae</taxon>
        <taxon>Cerambycinae</taxon>
        <taxon>Callichromatini</taxon>
        <taxon>Aromia</taxon>
    </lineage>
</organism>
<dbReference type="InterPro" id="IPR000734">
    <property type="entry name" value="TAG_lipase"/>
</dbReference>
<dbReference type="GO" id="GO:0016042">
    <property type="term" value="P:lipid catabolic process"/>
    <property type="evidence" value="ECO:0007669"/>
    <property type="project" value="TreeGrafter"/>
</dbReference>
<dbReference type="InterPro" id="IPR029058">
    <property type="entry name" value="AB_hydrolase_fold"/>
</dbReference>
<dbReference type="SUPFAM" id="SSF53474">
    <property type="entry name" value="alpha/beta-Hydrolases"/>
    <property type="match status" value="1"/>
</dbReference>
<evidence type="ECO:0000313" key="7">
    <source>
        <dbReference type="Proteomes" id="UP001162162"/>
    </source>
</evidence>
<dbReference type="GO" id="GO:0005615">
    <property type="term" value="C:extracellular space"/>
    <property type="evidence" value="ECO:0007669"/>
    <property type="project" value="TreeGrafter"/>
</dbReference>
<reference evidence="6" key="1">
    <citation type="journal article" date="2023" name="Insect Mol. Biol.">
        <title>Genome sequencing provides insights into the evolution of gene families encoding plant cell wall-degrading enzymes in longhorned beetles.</title>
        <authorList>
            <person name="Shin N.R."/>
            <person name="Okamura Y."/>
            <person name="Kirsch R."/>
            <person name="Pauchet Y."/>
        </authorList>
    </citation>
    <scope>NUCLEOTIDE SEQUENCE</scope>
    <source>
        <strain evidence="6">AMC_N1</strain>
    </source>
</reference>
<evidence type="ECO:0000256" key="3">
    <source>
        <dbReference type="ARBA" id="ARBA00022525"/>
    </source>
</evidence>
<gene>
    <name evidence="6" type="ORF">NQ318_016629</name>
</gene>
<dbReference type="PANTHER" id="PTHR11610:SF173">
    <property type="entry name" value="LIPASE DOMAIN-CONTAINING PROTEIN-RELATED"/>
    <property type="match status" value="1"/>
</dbReference>
<evidence type="ECO:0000313" key="6">
    <source>
        <dbReference type="EMBL" id="KAJ8935336.1"/>
    </source>
</evidence>
<dbReference type="EMBL" id="JAPWTK010000894">
    <property type="protein sequence ID" value="KAJ8935336.1"/>
    <property type="molecule type" value="Genomic_DNA"/>
</dbReference>
<dbReference type="PANTHER" id="PTHR11610">
    <property type="entry name" value="LIPASE"/>
    <property type="match status" value="1"/>
</dbReference>
<dbReference type="InterPro" id="IPR013818">
    <property type="entry name" value="Lipase"/>
</dbReference>
<dbReference type="AlphaFoldDB" id="A0AAV8XA81"/>
<keyword evidence="7" id="KW-1185">Reference proteome</keyword>
<comment type="caution">
    <text evidence="6">The sequence shown here is derived from an EMBL/GenBank/DDBJ whole genome shotgun (WGS) entry which is preliminary data.</text>
</comment>
<accession>A0AAV8XA81</accession>
<evidence type="ECO:0000256" key="4">
    <source>
        <dbReference type="RuleBase" id="RU004262"/>
    </source>
</evidence>
<dbReference type="GO" id="GO:0017171">
    <property type="term" value="F:serine hydrolase activity"/>
    <property type="evidence" value="ECO:0007669"/>
    <property type="project" value="TreeGrafter"/>
</dbReference>